<evidence type="ECO:0000313" key="3">
    <source>
        <dbReference type="Proteomes" id="UP000182631"/>
    </source>
</evidence>
<dbReference type="SUPFAM" id="SSF55729">
    <property type="entry name" value="Acyl-CoA N-acyltransferases (Nat)"/>
    <property type="match status" value="1"/>
</dbReference>
<dbReference type="Proteomes" id="UP000182631">
    <property type="component" value="Unassembled WGS sequence"/>
</dbReference>
<evidence type="ECO:0000256" key="1">
    <source>
        <dbReference type="SAM" id="MobiDB-lite"/>
    </source>
</evidence>
<keyword evidence="3" id="KW-1185">Reference proteome</keyword>
<dbReference type="EMBL" id="FITM01000144">
    <property type="protein sequence ID" value="SAY39221.1"/>
    <property type="molecule type" value="Genomic_DNA"/>
</dbReference>
<dbReference type="RefSeq" id="WP_074457707.1">
    <property type="nucleotide sequence ID" value="NZ_FITM01000144.1"/>
</dbReference>
<dbReference type="InterPro" id="IPR016181">
    <property type="entry name" value="Acyl_CoA_acyltransferase"/>
</dbReference>
<dbReference type="OrthoDB" id="538225at2"/>
<reference evidence="3" key="1">
    <citation type="submission" date="2016-02" db="EMBL/GenBank/DDBJ databases">
        <authorList>
            <person name="liu f."/>
        </authorList>
    </citation>
    <scope>NUCLEOTIDE SEQUENCE [LARGE SCALE GENOMIC DNA]</scope>
</reference>
<sequence>MTPVQDRLPQGPATGHQQPPLKLRSLAIADLGGLTEDLIGEDRALWSHVLLATMRDRWLRRLLPGRQPVPLLLSARHNGAIQGLVMALADNRSGSCWSLHKLCLAEPLPRESRRTVALALVRHVIAVAPKARCWFARCWSTDSLRLPLLREAGFQPLLQQSIWRLDPAATTGWPCTGTAPADYRRLLWDRSQAPALLRLDNATTPTQLRHLLESSSGDLRQATVGGVLLESHRGELAAALRFQRLHPQLPPQLSVVVHPGHEHLYGPPLQAELARLLDLAPRFGVQMNAKGWRLRCDQGQSRRRQWLTALGLDCLGDELLLARSIWRRQPHHPAQSRVRHWLQEAPRQLAPRGRPIPDVSSAHGSPWRQRHCCPHGCPALDPGTPP</sequence>
<organism evidence="2 3">
    <name type="scientific">Candidatus Synechococcus spongiarum</name>
    <dbReference type="NCBI Taxonomy" id="431041"/>
    <lineage>
        <taxon>Bacteria</taxon>
        <taxon>Bacillati</taxon>
        <taxon>Cyanobacteriota</taxon>
        <taxon>Cyanophyceae</taxon>
        <taxon>Synechococcales</taxon>
        <taxon>Synechococcaceae</taxon>
        <taxon>Synechococcus</taxon>
    </lineage>
</organism>
<protein>
    <recommendedName>
        <fullName evidence="4">N-acetyltransferase domain-containing protein</fullName>
    </recommendedName>
</protein>
<accession>A0A164YYB6</accession>
<proteinExistence type="predicted"/>
<name>A0A164YYB6_9SYNE</name>
<evidence type="ECO:0008006" key="4">
    <source>
        <dbReference type="Google" id="ProtNLM"/>
    </source>
</evidence>
<evidence type="ECO:0000313" key="2">
    <source>
        <dbReference type="EMBL" id="SAY39221.1"/>
    </source>
</evidence>
<dbReference type="AlphaFoldDB" id="A0A164YYB6"/>
<gene>
    <name evidence="2" type="ORF">FLM9_1291</name>
</gene>
<feature type="region of interest" description="Disordered" evidence="1">
    <location>
        <begin position="348"/>
        <end position="369"/>
    </location>
</feature>